<comment type="caution">
    <text evidence="2">The sequence shown here is derived from an EMBL/GenBank/DDBJ whole genome shotgun (WGS) entry which is preliminary data.</text>
</comment>
<keyword evidence="1" id="KW-0812">Transmembrane</keyword>
<keyword evidence="3" id="KW-1185">Reference proteome</keyword>
<evidence type="ECO:0000313" key="3">
    <source>
        <dbReference type="Proteomes" id="UP001139410"/>
    </source>
</evidence>
<evidence type="ECO:0000256" key="1">
    <source>
        <dbReference type="SAM" id="Phobius"/>
    </source>
</evidence>
<dbReference type="EMBL" id="JAKFGM010000001">
    <property type="protein sequence ID" value="MCF2514335.1"/>
    <property type="molecule type" value="Genomic_DNA"/>
</dbReference>
<dbReference type="Proteomes" id="UP001139410">
    <property type="component" value="Unassembled WGS sequence"/>
</dbReference>
<keyword evidence="1" id="KW-1133">Transmembrane helix</keyword>
<evidence type="ECO:0000313" key="2">
    <source>
        <dbReference type="EMBL" id="MCF2514335.1"/>
    </source>
</evidence>
<organism evidence="2 3">
    <name type="scientific">Sphingomonas cremea</name>
    <dbReference type="NCBI Taxonomy" id="2904799"/>
    <lineage>
        <taxon>Bacteria</taxon>
        <taxon>Pseudomonadati</taxon>
        <taxon>Pseudomonadota</taxon>
        <taxon>Alphaproteobacteria</taxon>
        <taxon>Sphingomonadales</taxon>
        <taxon>Sphingomonadaceae</taxon>
        <taxon>Sphingomonas</taxon>
    </lineage>
</organism>
<name>A0A9X1QJ36_9SPHN</name>
<keyword evidence="1" id="KW-0472">Membrane</keyword>
<reference evidence="2" key="1">
    <citation type="submission" date="2022-01" db="EMBL/GenBank/DDBJ databases">
        <authorList>
            <person name="Jo J.-H."/>
            <person name="Im W.-T."/>
        </authorList>
    </citation>
    <scope>NUCLEOTIDE SEQUENCE</scope>
    <source>
        <strain evidence="2">G124</strain>
    </source>
</reference>
<feature type="transmembrane region" description="Helical" evidence="1">
    <location>
        <begin position="20"/>
        <end position="41"/>
    </location>
</feature>
<protein>
    <submittedName>
        <fullName evidence="2">Uncharacterized protein</fullName>
    </submittedName>
</protein>
<sequence>MMDALRWYQAKLFVEHALGVSMDALHILVGFSLFLLVARLLRAPLASPRPLLALLVIELINEAYDLYVERWPSLGSQLGEGFKDVLLTITLPTLILVMARWRPSWVTQSTNQRPGAGQDANQ</sequence>
<dbReference type="RefSeq" id="WP_235066804.1">
    <property type="nucleotide sequence ID" value="NZ_JAKFGM010000001.1"/>
</dbReference>
<accession>A0A9X1QJ36</accession>
<gene>
    <name evidence="2" type="ORF">LVY65_04545</name>
</gene>
<dbReference type="AlphaFoldDB" id="A0A9X1QJ36"/>
<proteinExistence type="predicted"/>